<accession>K8P0F2</accession>
<dbReference type="HOGENOM" id="CLU_035117_1_1_5"/>
<dbReference type="SUPFAM" id="SSF51735">
    <property type="entry name" value="NAD(P)-binding Rossmann-fold domains"/>
    <property type="match status" value="1"/>
</dbReference>
<evidence type="ECO:0000256" key="3">
    <source>
        <dbReference type="PIRSR" id="PIRSR000103-1"/>
    </source>
</evidence>
<dbReference type="GO" id="GO:0051287">
    <property type="term" value="F:NAD binding"/>
    <property type="evidence" value="ECO:0007669"/>
    <property type="project" value="InterPro"/>
</dbReference>
<gene>
    <name evidence="6" type="ORF">HMPREF9696_04139</name>
</gene>
<keyword evidence="2" id="KW-0520">NAD</keyword>
<dbReference type="PANTHER" id="PTHR22981:SF7">
    <property type="entry name" value="3-HYDROXYISOBUTYRATE DEHYDROGENASE, MITOCHONDRIAL"/>
    <property type="match status" value="1"/>
</dbReference>
<evidence type="ECO:0000259" key="5">
    <source>
        <dbReference type="Pfam" id="PF14833"/>
    </source>
</evidence>
<reference evidence="6 7" key="1">
    <citation type="submission" date="2012-04" db="EMBL/GenBank/DDBJ databases">
        <title>The Genome Sequence of Afipia clevelandensis ATCC 49720.</title>
        <authorList>
            <consortium name="The Broad Institute Genome Sequencing Platform"/>
            <person name="Earl A."/>
            <person name="Ward D."/>
            <person name="Feldgarden M."/>
            <person name="Gevers D."/>
            <person name="Huys G."/>
            <person name="Walker B."/>
            <person name="Young S.K."/>
            <person name="Zeng Q."/>
            <person name="Gargeya S."/>
            <person name="Fitzgerald M."/>
            <person name="Haas B."/>
            <person name="Abouelleil A."/>
            <person name="Alvarado L."/>
            <person name="Arachchi H.M."/>
            <person name="Berlin A."/>
            <person name="Chapman S.B."/>
            <person name="Goldberg J."/>
            <person name="Griggs A."/>
            <person name="Gujja S."/>
            <person name="Hansen M."/>
            <person name="Howarth C."/>
            <person name="Imamovic A."/>
            <person name="Larimer J."/>
            <person name="McCowen C."/>
            <person name="Montmayeur A."/>
            <person name="Murphy C."/>
            <person name="Neiman D."/>
            <person name="Pearson M."/>
            <person name="Priest M."/>
            <person name="Roberts A."/>
            <person name="Saif S."/>
            <person name="Shea T."/>
            <person name="Sisk P."/>
            <person name="Sykes S."/>
            <person name="Wortman J."/>
            <person name="Nusbaum C."/>
            <person name="Birren B."/>
        </authorList>
    </citation>
    <scope>NUCLEOTIDE SEQUENCE [LARGE SCALE GENOMIC DNA]</scope>
    <source>
        <strain evidence="6 7">ATCC 49720</strain>
    </source>
</reference>
<organism evidence="6 7">
    <name type="scientific">Afipia clevelandensis ATCC 49720</name>
    <dbReference type="NCBI Taxonomy" id="883079"/>
    <lineage>
        <taxon>Bacteria</taxon>
        <taxon>Pseudomonadati</taxon>
        <taxon>Pseudomonadota</taxon>
        <taxon>Alphaproteobacteria</taxon>
        <taxon>Hyphomicrobiales</taxon>
        <taxon>Nitrobacteraceae</taxon>
        <taxon>Afipia</taxon>
    </lineage>
</organism>
<dbReference type="InterPro" id="IPR029154">
    <property type="entry name" value="HIBADH-like_NADP-bd"/>
</dbReference>
<dbReference type="EMBL" id="AGWY01000018">
    <property type="protein sequence ID" value="EKS31918.1"/>
    <property type="molecule type" value="Genomic_DNA"/>
</dbReference>
<dbReference type="GO" id="GO:0016616">
    <property type="term" value="F:oxidoreductase activity, acting on the CH-OH group of donors, NAD or NADP as acceptor"/>
    <property type="evidence" value="ECO:0007669"/>
    <property type="project" value="TreeGrafter"/>
</dbReference>
<dbReference type="InterPro" id="IPR015815">
    <property type="entry name" value="HIBADH-related"/>
</dbReference>
<dbReference type="InterPro" id="IPR008927">
    <property type="entry name" value="6-PGluconate_DH-like_C_sf"/>
</dbReference>
<evidence type="ECO:0000259" key="4">
    <source>
        <dbReference type="Pfam" id="PF03446"/>
    </source>
</evidence>
<dbReference type="Gene3D" id="3.40.50.720">
    <property type="entry name" value="NAD(P)-binding Rossmann-like Domain"/>
    <property type="match status" value="1"/>
</dbReference>
<dbReference type="InterPro" id="IPR036291">
    <property type="entry name" value="NAD(P)-bd_dom_sf"/>
</dbReference>
<feature type="domain" description="3-hydroxyisobutyrate dehydrogenase-like NAD-binding" evidence="5">
    <location>
        <begin position="171"/>
        <end position="290"/>
    </location>
</feature>
<dbReference type="Proteomes" id="UP000001095">
    <property type="component" value="Unassembled WGS sequence"/>
</dbReference>
<evidence type="ECO:0000313" key="7">
    <source>
        <dbReference type="Proteomes" id="UP000001095"/>
    </source>
</evidence>
<dbReference type="AlphaFoldDB" id="K8P0F2"/>
<dbReference type="InterPro" id="IPR006115">
    <property type="entry name" value="6PGDH_NADP-bd"/>
</dbReference>
<dbReference type="SUPFAM" id="SSF48179">
    <property type="entry name" value="6-phosphogluconate dehydrogenase C-terminal domain-like"/>
    <property type="match status" value="1"/>
</dbReference>
<proteinExistence type="predicted"/>
<keyword evidence="1" id="KW-0560">Oxidoreductase</keyword>
<dbReference type="PATRIC" id="fig|883079.3.peg.4223"/>
<keyword evidence="7" id="KW-1185">Reference proteome</keyword>
<sequence>MSQSTAIIPPAKIAVIGLGNMGQPMAACLSRAGYEVVGFDTSDDARRKFSAAGGIAAPGVAEAVSDAALVITLLPDGTIVRAAIEGMKPHFAPGAVIVDMSSSAPMGTKALGQELIAAGFEFIDAPVSGGVKRAIDGTLAIMAGGDESTIDRAEPVLHAMGKSVFRTGPLGSGHAAKALNNYVSAAGLAAAVEAVAIAERFGIDPNKLVDVLNASTGRNNSTENKLKQFIISGTFNSGFSLALMAKDIRTADDLARQLDVPAPLADEVAAQWDEALKMLGSSADHTEIGRYSAARR</sequence>
<evidence type="ECO:0000256" key="2">
    <source>
        <dbReference type="ARBA" id="ARBA00023027"/>
    </source>
</evidence>
<feature type="active site" evidence="3">
    <location>
        <position position="177"/>
    </location>
</feature>
<dbReference type="Gene3D" id="1.10.1040.10">
    <property type="entry name" value="N-(1-d-carboxylethyl)-l-norvaline Dehydrogenase, domain 2"/>
    <property type="match status" value="1"/>
</dbReference>
<dbReference type="RefSeq" id="WP_002715005.1">
    <property type="nucleotide sequence ID" value="NZ_KB375281.1"/>
</dbReference>
<dbReference type="PIRSF" id="PIRSF000103">
    <property type="entry name" value="HIBADH"/>
    <property type="match status" value="1"/>
</dbReference>
<dbReference type="PANTHER" id="PTHR22981">
    <property type="entry name" value="3-HYDROXYISOBUTYRATE DEHYDROGENASE-RELATED"/>
    <property type="match status" value="1"/>
</dbReference>
<feature type="domain" description="6-phosphogluconate dehydrogenase NADP-binding" evidence="4">
    <location>
        <begin position="12"/>
        <end position="168"/>
    </location>
</feature>
<name>K8P0F2_9BRAD</name>
<dbReference type="OrthoDB" id="9812907at2"/>
<evidence type="ECO:0008006" key="8">
    <source>
        <dbReference type="Google" id="ProtNLM"/>
    </source>
</evidence>
<protein>
    <recommendedName>
        <fullName evidence="8">3-hydroxyisobutyrate dehydrogenase</fullName>
    </recommendedName>
</protein>
<dbReference type="InterPro" id="IPR013328">
    <property type="entry name" value="6PGD_dom2"/>
</dbReference>
<dbReference type="Pfam" id="PF03446">
    <property type="entry name" value="NAD_binding_2"/>
    <property type="match status" value="1"/>
</dbReference>
<evidence type="ECO:0000313" key="6">
    <source>
        <dbReference type="EMBL" id="EKS31918.1"/>
    </source>
</evidence>
<dbReference type="GO" id="GO:0050661">
    <property type="term" value="F:NADP binding"/>
    <property type="evidence" value="ECO:0007669"/>
    <property type="project" value="InterPro"/>
</dbReference>
<evidence type="ECO:0000256" key="1">
    <source>
        <dbReference type="ARBA" id="ARBA00023002"/>
    </source>
</evidence>
<dbReference type="Pfam" id="PF14833">
    <property type="entry name" value="NAD_binding_11"/>
    <property type="match status" value="1"/>
</dbReference>
<comment type="caution">
    <text evidence="6">The sequence shown here is derived from an EMBL/GenBank/DDBJ whole genome shotgun (WGS) entry which is preliminary data.</text>
</comment>